<dbReference type="Pfam" id="PF16360">
    <property type="entry name" value="GTP-bdg_M"/>
    <property type="match status" value="1"/>
</dbReference>
<dbReference type="GO" id="GO:0046872">
    <property type="term" value="F:metal ion binding"/>
    <property type="evidence" value="ECO:0007669"/>
    <property type="project" value="UniProtKB-KW"/>
</dbReference>
<evidence type="ECO:0000256" key="2">
    <source>
        <dbReference type="ARBA" id="ARBA00022723"/>
    </source>
</evidence>
<evidence type="ECO:0000256" key="3">
    <source>
        <dbReference type="ARBA" id="ARBA00022741"/>
    </source>
</evidence>
<sequence>MQDTTIQPIPTIIAGLDRNQDDFDYTMTELGELVQAAGMTVAASVTQRADHADPATYFGKGKVEEMAAQARAADVPLIVVNSDLTPSQTRNLEKITKLSVMDRTELILRIFSSRARTREAKLQVAIAQEEYALPRVHPSANPLDQQGGGRGASGGGATANRGAGETQLELDKRVIRKRITHMRAELKEIMRAQATRRDRRIHQALPSVALVGYTNAGKSTMMNGMLAQYGVTDKQVEVKNQLFATLDTSVRQLQLPNHRHFLLSDTVGFVSHLPHHLVESFKATLAEARDADLLIQVVDFADPHYRQMMATTEETLAAIGVKDVPMLTVYNKADLRAGVNFPEREGMTMTLSAQDPASITLLGQTLDELLYKDYVRTSLLVPFTQGEIVNYLRDNAEVVSEHYTDDGTAITAVLSPIDRGRFARFQQAQVPSTK</sequence>
<dbReference type="GO" id="GO:0043022">
    <property type="term" value="F:ribosome binding"/>
    <property type="evidence" value="ECO:0007669"/>
    <property type="project" value="TreeGrafter"/>
</dbReference>
<dbReference type="InterPro" id="IPR042108">
    <property type="entry name" value="GTPase_HflX_N_sf"/>
</dbReference>
<dbReference type="EMBL" id="KI271593">
    <property type="protein sequence ID" value="ERL64737.1"/>
    <property type="molecule type" value="Genomic_DNA"/>
</dbReference>
<dbReference type="PANTHER" id="PTHR10229">
    <property type="entry name" value="GTP-BINDING PROTEIN HFLX"/>
    <property type="match status" value="1"/>
</dbReference>
<feature type="domain" description="Hflx-type G" evidence="10">
    <location>
        <begin position="206"/>
        <end position="374"/>
    </location>
</feature>
<keyword evidence="4 8" id="KW-0460">Magnesium</keyword>
<dbReference type="CDD" id="cd01878">
    <property type="entry name" value="HflX"/>
    <property type="match status" value="1"/>
</dbReference>
<dbReference type="Gene3D" id="3.40.50.300">
    <property type="entry name" value="P-loop containing nucleotide triphosphate hydrolases"/>
    <property type="match status" value="1"/>
</dbReference>
<evidence type="ECO:0000259" key="10">
    <source>
        <dbReference type="PROSITE" id="PS51705"/>
    </source>
</evidence>
<accession>U4TTF7</accession>
<dbReference type="InterPro" id="IPR006073">
    <property type="entry name" value="GTP-bd"/>
</dbReference>
<keyword evidence="12" id="KW-1185">Reference proteome</keyword>
<reference evidence="12" key="1">
    <citation type="journal article" date="2013" name="Genome Announc.">
        <title>Whole-Genome Sequencing of Lactobacillus shenzhenensis Strain LY-73T.</title>
        <authorList>
            <person name="Lin Z."/>
            <person name="Liu Z."/>
            <person name="Yang R."/>
            <person name="Zou Y."/>
            <person name="Wan D."/>
            <person name="Chen J."/>
            <person name="Guo M."/>
            <person name="Zhao J."/>
            <person name="Fang C."/>
            <person name="Yang R."/>
            <person name="Liu F."/>
        </authorList>
    </citation>
    <scope>NUCLEOTIDE SEQUENCE [LARGE SCALE GENOMIC DNA]</scope>
    <source>
        <strain evidence="12">LY-73</strain>
    </source>
</reference>
<keyword evidence="2 8" id="KW-0479">Metal-binding</keyword>
<dbReference type="STRING" id="1231336.L248_0656"/>
<dbReference type="InterPro" id="IPR016496">
    <property type="entry name" value="GTPase_HflX"/>
</dbReference>
<dbReference type="eggNOG" id="COG2262">
    <property type="taxonomic scope" value="Bacteria"/>
</dbReference>
<dbReference type="GO" id="GO:0005737">
    <property type="term" value="C:cytoplasm"/>
    <property type="evidence" value="ECO:0007669"/>
    <property type="project" value="UniProtKB-SubCell"/>
</dbReference>
<dbReference type="AlphaFoldDB" id="U4TTF7"/>
<keyword evidence="1 6" id="KW-0963">Cytoplasm</keyword>
<dbReference type="InterPro" id="IPR027417">
    <property type="entry name" value="P-loop_NTPase"/>
</dbReference>
<name>U4TTF7_9LACO</name>
<dbReference type="HAMAP" id="MF_00900">
    <property type="entry name" value="GTPase_HflX"/>
    <property type="match status" value="1"/>
</dbReference>
<comment type="cofactor">
    <cofactor evidence="8">
        <name>Mg(2+)</name>
        <dbReference type="ChEBI" id="CHEBI:18420"/>
    </cofactor>
</comment>
<dbReference type="PROSITE" id="PS51705">
    <property type="entry name" value="G_HFLX"/>
    <property type="match status" value="1"/>
</dbReference>
<dbReference type="Pfam" id="PF01926">
    <property type="entry name" value="MMR_HSR1"/>
    <property type="match status" value="1"/>
</dbReference>
<evidence type="ECO:0000256" key="1">
    <source>
        <dbReference type="ARBA" id="ARBA00022490"/>
    </source>
</evidence>
<dbReference type="Gene3D" id="6.10.250.2860">
    <property type="match status" value="1"/>
</dbReference>
<proteinExistence type="inferred from homology"/>
<evidence type="ECO:0000256" key="8">
    <source>
        <dbReference type="PIRSR" id="PIRSR006809-2"/>
    </source>
</evidence>
<dbReference type="Gene3D" id="3.40.50.11060">
    <property type="entry name" value="GTPase HflX, N-terminal domain"/>
    <property type="match status" value="1"/>
</dbReference>
<dbReference type="SUPFAM" id="SSF52540">
    <property type="entry name" value="P-loop containing nucleoside triphosphate hydrolases"/>
    <property type="match status" value="1"/>
</dbReference>
<dbReference type="OrthoDB" id="9812272at2"/>
<dbReference type="GO" id="GO:0005525">
    <property type="term" value="F:GTP binding"/>
    <property type="evidence" value="ECO:0007669"/>
    <property type="project" value="UniProtKB-UniRule"/>
</dbReference>
<evidence type="ECO:0000256" key="5">
    <source>
        <dbReference type="ARBA" id="ARBA00023134"/>
    </source>
</evidence>
<comment type="function">
    <text evidence="6">GTPase that associates with the 50S ribosomal subunit and may have a role during protein synthesis or ribosome biogenesis.</text>
</comment>
<feature type="compositionally biased region" description="Gly residues" evidence="9">
    <location>
        <begin position="146"/>
        <end position="157"/>
    </location>
</feature>
<dbReference type="Proteomes" id="UP000030647">
    <property type="component" value="Unassembled WGS sequence"/>
</dbReference>
<feature type="binding site" evidence="7">
    <location>
        <begin position="352"/>
        <end position="354"/>
    </location>
    <ligand>
        <name>GTP</name>
        <dbReference type="ChEBI" id="CHEBI:37565"/>
    </ligand>
</feature>
<protein>
    <recommendedName>
        <fullName evidence="6">GTPase HflX</fullName>
    </recommendedName>
    <alternativeName>
        <fullName evidence="6">GTP-binding protein HflX</fullName>
    </alternativeName>
</protein>
<dbReference type="PRINTS" id="PR00326">
    <property type="entry name" value="GTP1OBG"/>
</dbReference>
<dbReference type="FunFam" id="3.40.50.11060:FF:000001">
    <property type="entry name" value="GTPase HflX"/>
    <property type="match status" value="1"/>
</dbReference>
<dbReference type="NCBIfam" id="TIGR03156">
    <property type="entry name" value="GTP_HflX"/>
    <property type="match status" value="1"/>
</dbReference>
<dbReference type="InterPro" id="IPR025121">
    <property type="entry name" value="GTPase_HflX_N"/>
</dbReference>
<dbReference type="GO" id="GO:0003924">
    <property type="term" value="F:GTPase activity"/>
    <property type="evidence" value="ECO:0007669"/>
    <property type="project" value="UniProtKB-UniRule"/>
</dbReference>
<dbReference type="PIRSF" id="PIRSF006809">
    <property type="entry name" value="GTP-binding_hflX_prd"/>
    <property type="match status" value="1"/>
</dbReference>
<comment type="subunit">
    <text evidence="6">Monomer. Associates with the 50S ribosomal subunit.</text>
</comment>
<evidence type="ECO:0000256" key="9">
    <source>
        <dbReference type="SAM" id="MobiDB-lite"/>
    </source>
</evidence>
<dbReference type="Pfam" id="PF13167">
    <property type="entry name" value="GTP-bdg_N"/>
    <property type="match status" value="1"/>
</dbReference>
<evidence type="ECO:0000313" key="12">
    <source>
        <dbReference type="Proteomes" id="UP000030647"/>
    </source>
</evidence>
<comment type="similarity">
    <text evidence="6">Belongs to the TRAFAC class OBG-HflX-like GTPase superfamily. HflX GTPase family.</text>
</comment>
<feature type="binding site" evidence="7">
    <location>
        <begin position="212"/>
        <end position="219"/>
    </location>
    <ligand>
        <name>GTP</name>
        <dbReference type="ChEBI" id="CHEBI:37565"/>
    </ligand>
</feature>
<dbReference type="RefSeq" id="WP_022529988.1">
    <property type="nucleotide sequence ID" value="NZ_KI271593.1"/>
</dbReference>
<feature type="binding site" evidence="7">
    <location>
        <begin position="243"/>
        <end position="247"/>
    </location>
    <ligand>
        <name>GTP</name>
        <dbReference type="ChEBI" id="CHEBI:37565"/>
    </ligand>
</feature>
<feature type="binding site" evidence="8">
    <location>
        <position position="245"/>
    </location>
    <ligand>
        <name>Mg(2+)</name>
        <dbReference type="ChEBI" id="CHEBI:18420"/>
    </ligand>
</feature>
<dbReference type="PANTHER" id="PTHR10229:SF4">
    <property type="entry name" value="GTPASE HFLX"/>
    <property type="match status" value="1"/>
</dbReference>
<evidence type="ECO:0000256" key="6">
    <source>
        <dbReference type="HAMAP-Rule" id="MF_00900"/>
    </source>
</evidence>
<evidence type="ECO:0000256" key="7">
    <source>
        <dbReference type="PIRSR" id="PIRSR006809-1"/>
    </source>
</evidence>
<dbReference type="HOGENOM" id="CLU_019597_2_2_9"/>
<comment type="subcellular location">
    <subcellularLocation>
        <location evidence="6">Cytoplasm</location>
    </subcellularLocation>
    <text evidence="6">May associate with membranes.</text>
</comment>
<evidence type="ECO:0000313" key="11">
    <source>
        <dbReference type="EMBL" id="ERL64737.1"/>
    </source>
</evidence>
<dbReference type="InterPro" id="IPR030394">
    <property type="entry name" value="G_HFLX_dom"/>
</dbReference>
<keyword evidence="5 6" id="KW-0342">GTP-binding</keyword>
<feature type="region of interest" description="Disordered" evidence="9">
    <location>
        <begin position="135"/>
        <end position="165"/>
    </location>
</feature>
<evidence type="ECO:0000256" key="4">
    <source>
        <dbReference type="ARBA" id="ARBA00022842"/>
    </source>
</evidence>
<dbReference type="InterPro" id="IPR032305">
    <property type="entry name" value="GTP-bd_M"/>
</dbReference>
<feature type="binding site" evidence="8">
    <location>
        <position position="219"/>
    </location>
    <ligand>
        <name>Mg(2+)</name>
        <dbReference type="ChEBI" id="CHEBI:18420"/>
    </ligand>
</feature>
<feature type="binding site" evidence="7">
    <location>
        <begin position="331"/>
        <end position="334"/>
    </location>
    <ligand>
        <name>GTP</name>
        <dbReference type="ChEBI" id="CHEBI:37565"/>
    </ligand>
</feature>
<keyword evidence="3 6" id="KW-0547">Nucleotide-binding</keyword>
<gene>
    <name evidence="6 11" type="primary">hflX</name>
    <name evidence="11" type="ORF">L248_0656</name>
</gene>
<organism evidence="11 12">
    <name type="scientific">Schleiferilactobacillus shenzhenensis LY-73</name>
    <dbReference type="NCBI Taxonomy" id="1231336"/>
    <lineage>
        <taxon>Bacteria</taxon>
        <taxon>Bacillati</taxon>
        <taxon>Bacillota</taxon>
        <taxon>Bacilli</taxon>
        <taxon>Lactobacillales</taxon>
        <taxon>Lactobacillaceae</taxon>
        <taxon>Schleiferilactobacillus</taxon>
    </lineage>
</organism>
<feature type="binding site" evidence="7">
    <location>
        <begin position="265"/>
        <end position="268"/>
    </location>
    <ligand>
        <name>GTP</name>
        <dbReference type="ChEBI" id="CHEBI:37565"/>
    </ligand>
</feature>